<dbReference type="AlphaFoldDB" id="A0A1B0AB29"/>
<keyword evidence="4" id="KW-1185">Reference proteome</keyword>
<organism evidence="3 4">
    <name type="scientific">Glossina pallidipes</name>
    <name type="common">Tsetse fly</name>
    <dbReference type="NCBI Taxonomy" id="7398"/>
    <lineage>
        <taxon>Eukaryota</taxon>
        <taxon>Metazoa</taxon>
        <taxon>Ecdysozoa</taxon>
        <taxon>Arthropoda</taxon>
        <taxon>Hexapoda</taxon>
        <taxon>Insecta</taxon>
        <taxon>Pterygota</taxon>
        <taxon>Neoptera</taxon>
        <taxon>Endopterygota</taxon>
        <taxon>Diptera</taxon>
        <taxon>Brachycera</taxon>
        <taxon>Muscomorpha</taxon>
        <taxon>Hippoboscoidea</taxon>
        <taxon>Glossinidae</taxon>
        <taxon>Glossina</taxon>
    </lineage>
</organism>
<proteinExistence type="predicted"/>
<dbReference type="VEuPathDB" id="VectorBase:GPAI039853"/>
<evidence type="ECO:0000313" key="4">
    <source>
        <dbReference type="Proteomes" id="UP000092445"/>
    </source>
</evidence>
<dbReference type="Gene3D" id="3.40.33.10">
    <property type="entry name" value="CAP"/>
    <property type="match status" value="1"/>
</dbReference>
<dbReference type="Proteomes" id="UP000092445">
    <property type="component" value="Unassembled WGS sequence"/>
</dbReference>
<evidence type="ECO:0000313" key="3">
    <source>
        <dbReference type="EnsemblMetazoa" id="GPAI039853-PA"/>
    </source>
</evidence>
<sequence length="104" mass="11676">MDRTSRIGCAISVCRKCAIKPGERSNFCYFFACNYDFSPQNDSFVYLYSESPGSGCHQWKTTESKTYPNLCAGNGTLFIYATSTSTTTTTRAAKIMWTSEKRES</sequence>
<comment type="subcellular location">
    <subcellularLocation>
        <location evidence="1">Secreted</location>
    </subcellularLocation>
</comment>
<dbReference type="STRING" id="7398.A0A1B0AB29"/>
<dbReference type="InterPro" id="IPR035940">
    <property type="entry name" value="CAP_sf"/>
</dbReference>
<name>A0A1B0AB29_GLOPL</name>
<dbReference type="SUPFAM" id="SSF55797">
    <property type="entry name" value="PR-1-like"/>
    <property type="match status" value="1"/>
</dbReference>
<dbReference type="EnsemblMetazoa" id="GPAI039853-RA">
    <property type="protein sequence ID" value="GPAI039853-PA"/>
    <property type="gene ID" value="GPAI039853"/>
</dbReference>
<reference evidence="4" key="1">
    <citation type="submission" date="2014-03" db="EMBL/GenBank/DDBJ databases">
        <authorList>
            <person name="Aksoy S."/>
            <person name="Warren W."/>
            <person name="Wilson R.K."/>
        </authorList>
    </citation>
    <scope>NUCLEOTIDE SEQUENCE [LARGE SCALE GENOMIC DNA]</scope>
    <source>
        <strain evidence="4">IAEA</strain>
    </source>
</reference>
<accession>A0A1B0AB29</accession>
<evidence type="ECO:0000256" key="1">
    <source>
        <dbReference type="ARBA" id="ARBA00004613"/>
    </source>
</evidence>
<evidence type="ECO:0008006" key="5">
    <source>
        <dbReference type="Google" id="ProtNLM"/>
    </source>
</evidence>
<evidence type="ECO:0000256" key="2">
    <source>
        <dbReference type="ARBA" id="ARBA00022525"/>
    </source>
</evidence>
<keyword evidence="2" id="KW-0964">Secreted</keyword>
<reference evidence="3" key="2">
    <citation type="submission" date="2020-05" db="UniProtKB">
        <authorList>
            <consortium name="EnsemblMetazoa"/>
        </authorList>
    </citation>
    <scope>IDENTIFICATION</scope>
    <source>
        <strain evidence="3">IAEA</strain>
    </source>
</reference>
<protein>
    <recommendedName>
        <fullName evidence="5">SCP domain-containing protein</fullName>
    </recommendedName>
</protein>